<sequence>MTDKNPKSSLSESVQNLDQELKIQKIPKVSLDFERKYKKHLKSDPSVEFPNDDIKVETISQTYDTVSNNLPAFNKKEKPINSILEVISNFSQPRTIVKYSNRTFFDPKIPIYETKEESFEDLNYEIDRESKIKEVTVDLKFYDEKGNEELNEKDYCKPLLTKSTDHNLKTNQDQRRKEEREVFPIFSNTRLSHPVNDPRTIPKCKLGEKVNKQYLVLQPKGLQMPLQHEPFYMSAYLLDLNSQQRLSETYNFTLCSNGSTKETQGLLKNYFQGNEEALQSARKGCIFEIERQVNEINLVVRLEKILVGDYDNSIDPYLKKKKGKKIKNLKDLESKIKDSYSRKKIFRQPVGFTFYSIYDENNDLRIKKNDKQFQEIVCDNWIKTKDEVTHQEIIENIQLVKKGIVKKQKQLPVALKFSLKIITNFNKLNTKILDSSLNLLTTNSNQKNKKKTKKSKKKKQKEKKKKKKKEKEKDEETEKEKENETKGEKESYYLQIQNFPLRPLLIPYQKYQNNLYIYPISATLSGIKGTSARNISVKVEYFSNDKSRETIPLANFYGKYGENKFFLNQFTSSQYHNKHPNFYEEFKLKLPTLIGNEHHLLFTFYHVECKPKKKKKKNKNLRQETTSERNSLEGTQLIGYSILTIFNDKGIISREETIPVHLTLPEENYLSSPQLHLKQEKGKKCLFTVKLKTISTNYTADPYLNTFFTKYKSKNTSEKVLEDILINLIKSDPIEIIHFFDILMNILFKLLLGNVWTNLRLLILETILNIINIVHNHDSKMPNTVIRRYIYYIFYKIQNDNKAKKKIKKKKKKTKKKKKKKKEQEQEDKYLHEIIVKLWIKLLKNENEEKSFFNIQKNNNISYFLFEMVIKSMALYLNEQKKINAKIKTVGLFEKEFTVNLFVLTNLINKKVHDVGLAIAKNINLSFALFAKDLLSIYNKGIVFQLIKNYLDGFQINNTNNNNNNNYLINVQEFKLLFLMTILDYEYFFKLNFCIKKIKTNISDIFEYFSKKHFLMNLFFEELNYSLKCNQKQNFTMIRTKPISLLRNLIEKNFSQREFHTNKQFQQKVCTIYLPFIIILIENREFVITLELEERRNLFVSFLFILKFLERDFLFNWWQNETHSNKLTFFKLLIDCLFTFRYMGKNKLIELSLNKKKNRSLSGKNQALKLTNLKASFENEYGSDNYSKVSVQKRKSLLKKNKELIQKSLNNIGDVGIDGNGDGRNNGDGNDFNNSAISKENEKTKKNDNNNNDDDDDYENKMNNIKKKKKKKKKKQLNNNLPTINQMLSRTLRHRPISFDNFKREQNLSYQMSLIILNVTESFLINFNNTLKRDKCKDDNSILKQIFQILIDISKVPECYQFEKHFFYVLTCFLEKYSNVIYNINNEILSNLCLFGLMKSISSNVQTRAISNTFLYLILRNGYVQGQNFNKIKIQMIIGFSKLMGKIDQIDDDDHSTKHTLHLLPLLLNNDTYFVNKMMKDNFTKALNEHLSNLTNIMKDSLQLRRHRSDPEMTCDLLYNIATQYKNAPELRITWLENLVQYNVDNNFLTEAGYAMIHLAAMISEYLSKLRPNDHWLPRGCMHFAKATETVLEEETTLSNKEIKSLCQSSKFSEANLYKIITDAVGFLKNEQLYETINEIYKMILPIFEYRFDYKRISTIHNDIKKCYDDLIELQFFKQKRNFSIYWRIGFYGLKFNEMNNTEFIYKEKFGTTLGEIKERLFEQYQQIYGSNNVEIFTTSSAIDLKKIKGKMKNGKVFLQITKVDPYFNEKELLLRRNNFQKMNNISQFTFQIPFTKEVGKKSQGTVQNQWLKKIILTVDGQFPYVKKRLKVIERNEHELNPLQVSLYSIKEKNLQLKNELSKYKKDSKNLQGLLQGTLLITVNQGPFAICKAFLGRNIQNYDTALVEDLRLEFKQFLDLLKQAVHENSFLIENEMKLFQTTIENGIKELKERVAPYLIEGGPSEEVLKHLERAELDNKNISMKIQENLTSEKLN</sequence>
<gene>
    <name evidence="7" type="ORF">M0812_04643</name>
</gene>
<dbReference type="Pfam" id="PF20421">
    <property type="entry name" value="DHR-2_Lobe_C"/>
    <property type="match status" value="1"/>
</dbReference>
<feature type="domain" description="DOCKER" evidence="6">
    <location>
        <begin position="1523"/>
        <end position="1963"/>
    </location>
</feature>
<keyword evidence="1" id="KW-0344">Guanine-nucleotide releasing factor</keyword>
<comment type="caution">
    <text evidence="7">The sequence shown here is derived from an EMBL/GenBank/DDBJ whole genome shotgun (WGS) entry which is preliminary data.</text>
</comment>
<dbReference type="PROSITE" id="PS51651">
    <property type="entry name" value="DOCKER"/>
    <property type="match status" value="1"/>
</dbReference>
<comment type="similarity">
    <text evidence="2">Belongs to the DOCK family.</text>
</comment>
<dbReference type="Gene3D" id="1.25.40.410">
    <property type="match status" value="1"/>
</dbReference>
<dbReference type="InterPro" id="IPR046769">
    <property type="entry name" value="DOCKER_Lobe_A"/>
</dbReference>
<accession>A0AAV8AIU1</accession>
<dbReference type="GO" id="GO:0007264">
    <property type="term" value="P:small GTPase-mediated signal transduction"/>
    <property type="evidence" value="ECO:0007669"/>
    <property type="project" value="InterPro"/>
</dbReference>
<dbReference type="EMBL" id="JANTQA010000008">
    <property type="protein sequence ID" value="KAJ3452865.1"/>
    <property type="molecule type" value="Genomic_DNA"/>
</dbReference>
<dbReference type="Proteomes" id="UP001146793">
    <property type="component" value="Unassembled WGS sequence"/>
</dbReference>
<dbReference type="PANTHER" id="PTHR23317:SF76">
    <property type="entry name" value="LD20667P"/>
    <property type="match status" value="1"/>
</dbReference>
<feature type="compositionally biased region" description="Gly residues" evidence="4">
    <location>
        <begin position="1216"/>
        <end position="1226"/>
    </location>
</feature>
<evidence type="ECO:0000256" key="1">
    <source>
        <dbReference type="ARBA" id="ARBA00022658"/>
    </source>
</evidence>
<keyword evidence="3" id="KW-0175">Coiled coil</keyword>
<feature type="compositionally biased region" description="Basic and acidic residues" evidence="4">
    <location>
        <begin position="1239"/>
        <end position="1248"/>
    </location>
</feature>
<reference evidence="7" key="1">
    <citation type="submission" date="2022-08" db="EMBL/GenBank/DDBJ databases">
        <title>Novel sulphate-reducing endosymbionts in the free-living metamonad Anaeramoeba.</title>
        <authorList>
            <person name="Jerlstrom-Hultqvist J."/>
            <person name="Cepicka I."/>
            <person name="Gallot-Lavallee L."/>
            <person name="Salas-Leiva D."/>
            <person name="Curtis B.A."/>
            <person name="Zahonova K."/>
            <person name="Pipaliya S."/>
            <person name="Dacks J."/>
            <person name="Roger A.J."/>
        </authorList>
    </citation>
    <scope>NUCLEOTIDE SEQUENCE</scope>
    <source>
        <strain evidence="7">Busselton2</strain>
    </source>
</reference>
<evidence type="ECO:0000256" key="2">
    <source>
        <dbReference type="PROSITE-ProRule" id="PRU00983"/>
    </source>
</evidence>
<protein>
    <submittedName>
        <fullName evidence="7">Dedicator of cytokinesis dock</fullName>
    </submittedName>
</protein>
<dbReference type="InterPro" id="IPR046773">
    <property type="entry name" value="DOCKER_Lobe_C"/>
</dbReference>
<dbReference type="InterPro" id="IPR035892">
    <property type="entry name" value="C2_domain_sf"/>
</dbReference>
<feature type="compositionally biased region" description="Basic residues" evidence="4">
    <location>
        <begin position="447"/>
        <end position="470"/>
    </location>
</feature>
<feature type="region of interest" description="Disordered" evidence="4">
    <location>
        <begin position="443"/>
        <end position="487"/>
    </location>
</feature>
<dbReference type="PANTHER" id="PTHR23317">
    <property type="entry name" value="DEDICATOR OF CYTOKINESIS DOCK"/>
    <property type="match status" value="1"/>
</dbReference>
<dbReference type="GO" id="GO:0005085">
    <property type="term" value="F:guanyl-nucleotide exchange factor activity"/>
    <property type="evidence" value="ECO:0007669"/>
    <property type="project" value="UniProtKB-KW"/>
</dbReference>
<dbReference type="InterPro" id="IPR046770">
    <property type="entry name" value="DOCKER_Lobe_B"/>
</dbReference>
<dbReference type="InterPro" id="IPR027007">
    <property type="entry name" value="C2_DOCK-type_domain"/>
</dbReference>
<dbReference type="Pfam" id="PF06920">
    <property type="entry name" value="DHR-2_Lobe_A"/>
    <property type="match status" value="1"/>
</dbReference>
<evidence type="ECO:0000259" key="6">
    <source>
        <dbReference type="PROSITE" id="PS51651"/>
    </source>
</evidence>
<evidence type="ECO:0000313" key="7">
    <source>
        <dbReference type="EMBL" id="KAJ3452865.1"/>
    </source>
</evidence>
<evidence type="ECO:0000256" key="3">
    <source>
        <dbReference type="SAM" id="Coils"/>
    </source>
</evidence>
<dbReference type="Pfam" id="PF14429">
    <property type="entry name" value="DOCK-C2"/>
    <property type="match status" value="1"/>
</dbReference>
<dbReference type="InterPro" id="IPR026791">
    <property type="entry name" value="DOCK"/>
</dbReference>
<evidence type="ECO:0000259" key="5">
    <source>
        <dbReference type="PROSITE" id="PS51650"/>
    </source>
</evidence>
<feature type="domain" description="C2 DOCK-type" evidence="5">
    <location>
        <begin position="512"/>
        <end position="694"/>
    </location>
</feature>
<feature type="compositionally biased region" description="Basic residues" evidence="4">
    <location>
        <begin position="805"/>
        <end position="821"/>
    </location>
</feature>
<dbReference type="InterPro" id="IPR027357">
    <property type="entry name" value="DOCKER_dom"/>
</dbReference>
<feature type="coiled-coil region" evidence="3">
    <location>
        <begin position="1847"/>
        <end position="1874"/>
    </location>
</feature>
<dbReference type="InterPro" id="IPR043162">
    <property type="entry name" value="DOCK_C_lobe_C"/>
</dbReference>
<evidence type="ECO:0000256" key="4">
    <source>
        <dbReference type="SAM" id="MobiDB-lite"/>
    </source>
</evidence>
<feature type="region of interest" description="Disordered" evidence="4">
    <location>
        <begin position="1215"/>
        <end position="1260"/>
    </location>
</feature>
<dbReference type="Gene3D" id="2.60.40.150">
    <property type="entry name" value="C2 domain"/>
    <property type="match status" value="1"/>
</dbReference>
<dbReference type="PROSITE" id="PS51650">
    <property type="entry name" value="C2_DOCK"/>
    <property type="match status" value="1"/>
</dbReference>
<evidence type="ECO:0000313" key="8">
    <source>
        <dbReference type="Proteomes" id="UP001146793"/>
    </source>
</evidence>
<dbReference type="Pfam" id="PF20422">
    <property type="entry name" value="DHR-2_Lobe_B"/>
    <property type="match status" value="1"/>
</dbReference>
<feature type="compositionally biased region" description="Basic and acidic residues" evidence="4">
    <location>
        <begin position="471"/>
        <end position="487"/>
    </location>
</feature>
<feature type="region of interest" description="Disordered" evidence="4">
    <location>
        <begin position="805"/>
        <end position="824"/>
    </location>
</feature>
<proteinExistence type="inferred from homology"/>
<dbReference type="Gene3D" id="1.20.58.740">
    <property type="match status" value="1"/>
</dbReference>
<name>A0AAV8AIU1_9EUKA</name>
<organism evidence="7 8">
    <name type="scientific">Anaeramoeba flamelloides</name>
    <dbReference type="NCBI Taxonomy" id="1746091"/>
    <lineage>
        <taxon>Eukaryota</taxon>
        <taxon>Metamonada</taxon>
        <taxon>Anaeramoebidae</taxon>
        <taxon>Anaeramoeba</taxon>
    </lineage>
</organism>
<dbReference type="InterPro" id="IPR043161">
    <property type="entry name" value="DOCK_C_lobe_A"/>
</dbReference>